<dbReference type="AlphaFoldDB" id="A0A380JSN2"/>
<gene>
    <name evidence="2" type="ORF">NCTC12092_01253</name>
</gene>
<evidence type="ECO:0000313" key="2">
    <source>
        <dbReference type="EMBL" id="SUN46945.1"/>
    </source>
</evidence>
<sequence length="215" mass="24404">MEKLLQAIVTAAANREKMLIRISGHGASGKSTFAKRLQQLLPDGQSQLLETDAYIIANDFSRAVLISSPDQGEEVLSSITACHPARHELASLRRDIMMFKQGLDFLSIDTPWSPSFLVKGNVPILIAEGMSTTFLEPELFDLSLYFYTDDDTELQRRLGRDTSVRGRNPEFIQQSHANRRAQYACYLHPYHQQFDIVINQSQNRFIVETCHISEN</sequence>
<organism evidence="2 3">
    <name type="scientific">Streptococcus equi subsp. equi</name>
    <dbReference type="NCBI Taxonomy" id="148942"/>
    <lineage>
        <taxon>Bacteria</taxon>
        <taxon>Bacillati</taxon>
        <taxon>Bacillota</taxon>
        <taxon>Bacilli</taxon>
        <taxon>Lactobacillales</taxon>
        <taxon>Streptococcaceae</taxon>
        <taxon>Streptococcus</taxon>
    </lineage>
</organism>
<dbReference type="Pfam" id="PF00485">
    <property type="entry name" value="PRK"/>
    <property type="match status" value="1"/>
</dbReference>
<dbReference type="GO" id="GO:0016301">
    <property type="term" value="F:kinase activity"/>
    <property type="evidence" value="ECO:0007669"/>
    <property type="project" value="UniProtKB-KW"/>
</dbReference>
<protein>
    <submittedName>
        <fullName evidence="2">Phosphoribulokinase/uridine kinase family protein</fullName>
    </submittedName>
</protein>
<feature type="domain" description="Phosphoribulokinase/uridine kinase" evidence="1">
    <location>
        <begin position="19"/>
        <end position="201"/>
    </location>
</feature>
<keyword evidence="2" id="KW-0808">Transferase</keyword>
<evidence type="ECO:0000313" key="3">
    <source>
        <dbReference type="Proteomes" id="UP000254461"/>
    </source>
</evidence>
<accession>A0A380JSN2</accession>
<proteinExistence type="predicted"/>
<dbReference type="RefSeq" id="WP_115251081.1">
    <property type="nucleotide sequence ID" value="NZ_UHFF01000002.1"/>
</dbReference>
<dbReference type="SUPFAM" id="SSF52540">
    <property type="entry name" value="P-loop containing nucleoside triphosphate hydrolases"/>
    <property type="match status" value="1"/>
</dbReference>
<reference evidence="2 3" key="1">
    <citation type="submission" date="2018-06" db="EMBL/GenBank/DDBJ databases">
        <authorList>
            <consortium name="Pathogen Informatics"/>
            <person name="Doyle S."/>
        </authorList>
    </citation>
    <scope>NUCLEOTIDE SEQUENCE [LARGE SCALE GENOMIC DNA]</scope>
    <source>
        <strain evidence="2 3">NCTC12092</strain>
    </source>
</reference>
<name>A0A380JSN2_9STRE</name>
<keyword evidence="2" id="KW-0418">Kinase</keyword>
<dbReference type="Gene3D" id="3.40.50.300">
    <property type="entry name" value="P-loop containing nucleotide triphosphate hydrolases"/>
    <property type="match status" value="1"/>
</dbReference>
<evidence type="ECO:0000259" key="1">
    <source>
        <dbReference type="Pfam" id="PF00485"/>
    </source>
</evidence>
<dbReference type="InterPro" id="IPR027417">
    <property type="entry name" value="P-loop_NTPase"/>
</dbReference>
<dbReference type="Proteomes" id="UP000254461">
    <property type="component" value="Unassembled WGS sequence"/>
</dbReference>
<dbReference type="PANTHER" id="PTHR10285">
    <property type="entry name" value="URIDINE KINASE"/>
    <property type="match status" value="1"/>
</dbReference>
<dbReference type="PRINTS" id="PR00988">
    <property type="entry name" value="URIDINKINASE"/>
</dbReference>
<dbReference type="InterPro" id="IPR006083">
    <property type="entry name" value="PRK/URK"/>
</dbReference>
<dbReference type="EMBL" id="UHFF01000002">
    <property type="protein sequence ID" value="SUN46945.1"/>
    <property type="molecule type" value="Genomic_DNA"/>
</dbReference>
<dbReference type="GO" id="GO:0005524">
    <property type="term" value="F:ATP binding"/>
    <property type="evidence" value="ECO:0007669"/>
    <property type="project" value="InterPro"/>
</dbReference>